<reference evidence="9 10" key="1">
    <citation type="submission" date="2024-06" db="EMBL/GenBank/DDBJ databases">
        <title>Genomic Encyclopedia of Type Strains, Phase IV (KMG-IV): sequencing the most valuable type-strain genomes for metagenomic binning, comparative biology and taxonomic classification.</title>
        <authorList>
            <person name="Goeker M."/>
        </authorList>
    </citation>
    <scope>NUCLEOTIDE SEQUENCE [LARGE SCALE GENOMIC DNA]</scope>
    <source>
        <strain evidence="9 10">DSM 17809</strain>
    </source>
</reference>
<dbReference type="EC" id="4.1.1.23" evidence="7"/>
<dbReference type="SMART" id="SM00934">
    <property type="entry name" value="OMPdecase"/>
    <property type="match status" value="1"/>
</dbReference>
<organism evidence="9 10">
    <name type="scientific">Phenylobacterium koreense</name>
    <dbReference type="NCBI Taxonomy" id="266125"/>
    <lineage>
        <taxon>Bacteria</taxon>
        <taxon>Pseudomonadati</taxon>
        <taxon>Pseudomonadota</taxon>
        <taxon>Alphaproteobacteria</taxon>
        <taxon>Caulobacterales</taxon>
        <taxon>Caulobacteraceae</taxon>
        <taxon>Phenylobacterium</taxon>
    </lineage>
</organism>
<protein>
    <recommendedName>
        <fullName evidence="7">Orotidine-5'-phosphate decarboxylase</fullName>
        <ecNumber evidence="7">4.1.1.23</ecNumber>
    </recommendedName>
</protein>
<accession>A0ABV2ELW4</accession>
<evidence type="ECO:0000313" key="9">
    <source>
        <dbReference type="EMBL" id="MET3528035.1"/>
    </source>
</evidence>
<dbReference type="GO" id="GO:0004590">
    <property type="term" value="F:orotidine-5'-phosphate decarboxylase activity"/>
    <property type="evidence" value="ECO:0007669"/>
    <property type="project" value="UniProtKB-EC"/>
</dbReference>
<sequence length="279" mass="29531">MQTFAERFADLAQRRSPLCVGLDPSEDVFAHWGLPSDAAGLRRFCDVVLDAVSDRVAVVKPQAAFFERFGPPGMTQLAEVCQRLREQGVLSLIDAKRGDVAGTMMGYAAAMLGEGSGFGGDAMTVNAYLGFEALHPVFDQAAASGSMVFVVVRSSNPEGRALQSARLDDGRTLTEALADDVVAAHTRMAGAVGAVVGATIGWESTKLLERLPHTLILAPGVGAQGAELQEVGRKFARARGRVLPSVSRDVLRRGPSAKSLGEAIDRYRDLAWSNCGAAT</sequence>
<feature type="domain" description="Orotidine 5'-phosphate decarboxylase" evidence="8">
    <location>
        <begin position="17"/>
        <end position="263"/>
    </location>
</feature>
<keyword evidence="10" id="KW-1185">Reference proteome</keyword>
<evidence type="ECO:0000256" key="2">
    <source>
        <dbReference type="ARBA" id="ARBA00008847"/>
    </source>
</evidence>
<evidence type="ECO:0000256" key="4">
    <source>
        <dbReference type="ARBA" id="ARBA00022975"/>
    </source>
</evidence>
<dbReference type="InterPro" id="IPR013785">
    <property type="entry name" value="Aldolase_TIM"/>
</dbReference>
<keyword evidence="5 9" id="KW-0456">Lyase</keyword>
<dbReference type="InterPro" id="IPR001754">
    <property type="entry name" value="OMPdeCOase_dom"/>
</dbReference>
<dbReference type="Gene3D" id="3.20.20.70">
    <property type="entry name" value="Aldolase class I"/>
    <property type="match status" value="1"/>
</dbReference>
<comment type="caution">
    <text evidence="9">The sequence shown here is derived from an EMBL/GenBank/DDBJ whole genome shotgun (WGS) entry which is preliminary data.</text>
</comment>
<name>A0ABV2ELW4_9CAUL</name>
<evidence type="ECO:0000256" key="5">
    <source>
        <dbReference type="ARBA" id="ARBA00023239"/>
    </source>
</evidence>
<keyword evidence="4" id="KW-0665">Pyrimidine biosynthesis</keyword>
<evidence type="ECO:0000256" key="3">
    <source>
        <dbReference type="ARBA" id="ARBA00022793"/>
    </source>
</evidence>
<dbReference type="NCBIfam" id="TIGR02127">
    <property type="entry name" value="pyrF_sub2"/>
    <property type="match status" value="1"/>
</dbReference>
<evidence type="ECO:0000313" key="10">
    <source>
        <dbReference type="Proteomes" id="UP001549110"/>
    </source>
</evidence>
<evidence type="ECO:0000256" key="1">
    <source>
        <dbReference type="ARBA" id="ARBA00004861"/>
    </source>
</evidence>
<dbReference type="InterPro" id="IPR011060">
    <property type="entry name" value="RibuloseP-bd_barrel"/>
</dbReference>
<dbReference type="SUPFAM" id="SSF51366">
    <property type="entry name" value="Ribulose-phoshate binding barrel"/>
    <property type="match status" value="1"/>
</dbReference>
<dbReference type="InterPro" id="IPR011995">
    <property type="entry name" value="OMPdecase_type-2"/>
</dbReference>
<dbReference type="PANTHER" id="PTHR43375">
    <property type="entry name" value="OROTIDINE 5'-PHOSPHATE DECARBOXYLASE"/>
    <property type="match status" value="1"/>
</dbReference>
<gene>
    <name evidence="9" type="ORF">ABID41_003153</name>
</gene>
<proteinExistence type="inferred from homology"/>
<evidence type="ECO:0000259" key="8">
    <source>
        <dbReference type="SMART" id="SM00934"/>
    </source>
</evidence>
<comment type="catalytic activity">
    <reaction evidence="6">
        <text>orotidine 5'-phosphate + H(+) = UMP + CO2</text>
        <dbReference type="Rhea" id="RHEA:11596"/>
        <dbReference type="ChEBI" id="CHEBI:15378"/>
        <dbReference type="ChEBI" id="CHEBI:16526"/>
        <dbReference type="ChEBI" id="CHEBI:57538"/>
        <dbReference type="ChEBI" id="CHEBI:57865"/>
        <dbReference type="EC" id="4.1.1.23"/>
    </reaction>
</comment>
<dbReference type="PANTHER" id="PTHR43375:SF1">
    <property type="entry name" value="OROTIDINE 5'-PHOSPHATE DECARBOXYLASE"/>
    <property type="match status" value="1"/>
</dbReference>
<dbReference type="EMBL" id="JBEPLU010000002">
    <property type="protein sequence ID" value="MET3528035.1"/>
    <property type="molecule type" value="Genomic_DNA"/>
</dbReference>
<dbReference type="RefSeq" id="WP_354298032.1">
    <property type="nucleotide sequence ID" value="NZ_JBEPLU010000002.1"/>
</dbReference>
<dbReference type="CDD" id="cd04725">
    <property type="entry name" value="OMP_decarboxylase_like"/>
    <property type="match status" value="1"/>
</dbReference>
<dbReference type="Pfam" id="PF00215">
    <property type="entry name" value="OMPdecase"/>
    <property type="match status" value="1"/>
</dbReference>
<keyword evidence="3" id="KW-0210">Decarboxylase</keyword>
<evidence type="ECO:0000256" key="6">
    <source>
        <dbReference type="ARBA" id="ARBA00049157"/>
    </source>
</evidence>
<dbReference type="Proteomes" id="UP001549110">
    <property type="component" value="Unassembled WGS sequence"/>
</dbReference>
<comment type="pathway">
    <text evidence="1">Pyrimidine metabolism; UMP biosynthesis via de novo pathway; UMP from orotate: step 2/2.</text>
</comment>
<comment type="similarity">
    <text evidence="2">Belongs to the OMP decarboxylase family. Type 2 subfamily.</text>
</comment>
<evidence type="ECO:0000256" key="7">
    <source>
        <dbReference type="NCBIfam" id="TIGR02127"/>
    </source>
</evidence>